<organism evidence="2 3">
    <name type="scientific">Streptomyces akebiae</name>
    <dbReference type="NCBI Taxonomy" id="2865673"/>
    <lineage>
        <taxon>Bacteria</taxon>
        <taxon>Bacillati</taxon>
        <taxon>Actinomycetota</taxon>
        <taxon>Actinomycetes</taxon>
        <taxon>Kitasatosporales</taxon>
        <taxon>Streptomycetaceae</taxon>
        <taxon>Streptomyces</taxon>
    </lineage>
</organism>
<keyword evidence="3" id="KW-1185">Reference proteome</keyword>
<protein>
    <submittedName>
        <fullName evidence="2">Uncharacterized protein</fullName>
    </submittedName>
</protein>
<accession>A0ABX8XK14</accession>
<reference evidence="2 3" key="1">
    <citation type="submission" date="2021-08" db="EMBL/GenBank/DDBJ databases">
        <authorList>
            <person name="Ping M."/>
        </authorList>
    </citation>
    <scope>NUCLEOTIDE SEQUENCE [LARGE SCALE GENOMIC DNA]</scope>
    <source>
        <strain evidence="2 3">MG28</strain>
    </source>
</reference>
<dbReference type="EMBL" id="CP080647">
    <property type="protein sequence ID" value="QYX76100.1"/>
    <property type="molecule type" value="Genomic_DNA"/>
</dbReference>
<gene>
    <name evidence="2" type="ORF">K1J60_05905</name>
</gene>
<sequence length="113" mass="12441">MTPRIPQAPNHWPLALTGTTSDPEPATPPDTLQTVPLVWASPPWLTSWSPAGRRPAFRADDPRVRIARLLAAELGTRSTHDLIRAAEARDFQVVTVENVIETAVWLTSRTVGK</sequence>
<evidence type="ECO:0000313" key="2">
    <source>
        <dbReference type="EMBL" id="QYX76100.1"/>
    </source>
</evidence>
<proteinExistence type="predicted"/>
<evidence type="ECO:0000313" key="3">
    <source>
        <dbReference type="Proteomes" id="UP000827138"/>
    </source>
</evidence>
<evidence type="ECO:0000256" key="1">
    <source>
        <dbReference type="SAM" id="MobiDB-lite"/>
    </source>
</evidence>
<name>A0ABX8XK14_9ACTN</name>
<feature type="region of interest" description="Disordered" evidence="1">
    <location>
        <begin position="1"/>
        <end position="31"/>
    </location>
</feature>
<dbReference type="RefSeq" id="WP_220645235.1">
    <property type="nucleotide sequence ID" value="NZ_CP080647.1"/>
</dbReference>
<dbReference type="Proteomes" id="UP000827138">
    <property type="component" value="Chromosome"/>
</dbReference>